<dbReference type="RefSeq" id="WP_120191807.1">
    <property type="nucleotide sequence ID" value="NZ_RAPK01000006.1"/>
</dbReference>
<organism evidence="2 3">
    <name type="scientific">Sinobaca qinghaiensis</name>
    <dbReference type="NCBI Taxonomy" id="342944"/>
    <lineage>
        <taxon>Bacteria</taxon>
        <taxon>Bacillati</taxon>
        <taxon>Bacillota</taxon>
        <taxon>Bacilli</taxon>
        <taxon>Bacillales</taxon>
        <taxon>Sporolactobacillaceae</taxon>
        <taxon>Sinobaca</taxon>
    </lineage>
</organism>
<dbReference type="EMBL" id="RAPK01000006">
    <property type="protein sequence ID" value="RKD76401.1"/>
    <property type="molecule type" value="Genomic_DNA"/>
</dbReference>
<dbReference type="Proteomes" id="UP000285120">
    <property type="component" value="Unassembled WGS sequence"/>
</dbReference>
<comment type="caution">
    <text evidence="2">The sequence shown here is derived from an EMBL/GenBank/DDBJ whole genome shotgun (WGS) entry which is preliminary data.</text>
</comment>
<evidence type="ECO:0000259" key="1">
    <source>
        <dbReference type="Pfam" id="PF10057"/>
    </source>
</evidence>
<gene>
    <name evidence="2" type="ORF">ATL39_0618</name>
</gene>
<protein>
    <submittedName>
        <fullName evidence="2">Uncharacterized protein DUF2294</fullName>
    </submittedName>
</protein>
<keyword evidence="3" id="KW-1185">Reference proteome</keyword>
<dbReference type="AlphaFoldDB" id="A0A419V8J0"/>
<name>A0A419V8J0_9BACL</name>
<feature type="domain" description="Na+-translocating membrane potential-generating system MpsC" evidence="1">
    <location>
        <begin position="7"/>
        <end position="107"/>
    </location>
</feature>
<accession>A0A419V8J0</accession>
<sequence length="108" mass="12478">MLKISKKELALRYNEINKEFYQHGVQSQKIDLSESQITIFASVSRTPMLDTLADRPDLVLFIDASLNHKYKQRIKDILASEFDLVVKAIYKDFDQDTNTSCTVILLHT</sequence>
<proteinExistence type="predicted"/>
<dbReference type="OrthoDB" id="6163890at2"/>
<dbReference type="InterPro" id="IPR018745">
    <property type="entry name" value="MpsC"/>
</dbReference>
<evidence type="ECO:0000313" key="3">
    <source>
        <dbReference type="Proteomes" id="UP000285120"/>
    </source>
</evidence>
<reference evidence="2 3" key="1">
    <citation type="submission" date="2018-09" db="EMBL/GenBank/DDBJ databases">
        <title>Genomic Encyclopedia of Archaeal and Bacterial Type Strains, Phase II (KMG-II): from individual species to whole genera.</title>
        <authorList>
            <person name="Goeker M."/>
        </authorList>
    </citation>
    <scope>NUCLEOTIDE SEQUENCE [LARGE SCALE GENOMIC DNA]</scope>
    <source>
        <strain evidence="2 3">DSM 17008</strain>
    </source>
</reference>
<dbReference type="Pfam" id="PF10057">
    <property type="entry name" value="MpsC"/>
    <property type="match status" value="1"/>
</dbReference>
<evidence type="ECO:0000313" key="2">
    <source>
        <dbReference type="EMBL" id="RKD76401.1"/>
    </source>
</evidence>